<dbReference type="NCBIfam" id="TIGR04219">
    <property type="entry name" value="OMP_w_GlyGly"/>
    <property type="match status" value="1"/>
</dbReference>
<proteinExistence type="predicted"/>
<reference evidence="3 5" key="2">
    <citation type="submission" date="2019-03" db="EMBL/GenBank/DDBJ databases">
        <title>Genomic Encyclopedia of Archaeal and Bacterial Type Strains, Phase II (KMG-II): from individual species to whole genera.</title>
        <authorList>
            <person name="Goeker M."/>
        </authorList>
    </citation>
    <scope>NUCLEOTIDE SEQUENCE [LARGE SCALE GENOMIC DNA]</scope>
    <source>
        <strain evidence="3 5">DSM 15594</strain>
    </source>
</reference>
<keyword evidence="1" id="KW-0732">Signal</keyword>
<dbReference type="AlphaFoldDB" id="A0A235CJN6"/>
<dbReference type="RefSeq" id="WP_094278056.1">
    <property type="nucleotide sequence ID" value="NZ_JBLWZI010000005.1"/>
</dbReference>
<evidence type="ECO:0000313" key="5">
    <source>
        <dbReference type="Proteomes" id="UP000295058"/>
    </source>
</evidence>
<evidence type="ECO:0000313" key="2">
    <source>
        <dbReference type="EMBL" id="OYD24639.1"/>
    </source>
</evidence>
<sequence>MKQTAWALALTSAFISMQANADSLGVYAGAQAWQVNTSGEFGSNHSRAGFGFEEEVQGVYYVAFEHPVPLLPNVKIRHNELAVAGNTRVSGQFSFGGVSYGNGTQLSAALDLSNTDLILYYELFDNSLFSVDFGLNVKYLDGDIRVVDSHGHSGTEQLRAPLPLGYLKAELALPLTGLSAFGELNYLTLDGHELSDYQAGLAYRLIDSLAMDVNVHAGYRAIGLKLDSLDNVDANLDFDGAFLGAEIHF</sequence>
<dbReference type="EMBL" id="SODO01000005">
    <property type="protein sequence ID" value="TDW59381.1"/>
    <property type="molecule type" value="Genomic_DNA"/>
</dbReference>
<name>A0A235CJN6_9GAMM</name>
<evidence type="ECO:0000256" key="1">
    <source>
        <dbReference type="SAM" id="SignalP"/>
    </source>
</evidence>
<dbReference type="Proteomes" id="UP000295058">
    <property type="component" value="Unassembled WGS sequence"/>
</dbReference>
<protein>
    <submittedName>
        <fullName evidence="3">Outer membrane protein</fullName>
    </submittedName>
</protein>
<dbReference type="OrthoDB" id="6708408at2"/>
<feature type="chain" id="PRO_5013099351" evidence="1">
    <location>
        <begin position="22"/>
        <end position="249"/>
    </location>
</feature>
<gene>
    <name evidence="2" type="ORF">B6S09_08405</name>
    <name evidence="3" type="ORF">LY04_01630</name>
</gene>
<dbReference type="EMBL" id="NQJF01000006">
    <property type="protein sequence ID" value="OYD24639.1"/>
    <property type="molecule type" value="Genomic_DNA"/>
</dbReference>
<comment type="caution">
    <text evidence="2">The sequence shown here is derived from an EMBL/GenBank/DDBJ whole genome shotgun (WGS) entry which is preliminary data.</text>
</comment>
<reference evidence="2 4" key="1">
    <citation type="submission" date="2017-08" db="EMBL/GenBank/DDBJ databases">
        <title>Draft Genome Sequence of the Marine Bacterium Oceanimonas baumannii ATCC 700832.</title>
        <authorList>
            <person name="Mcclelland W.D."/>
            <person name="Brennan M.A."/>
            <person name="Trachtenberg A.M."/>
            <person name="Maclea K.S."/>
        </authorList>
    </citation>
    <scope>NUCLEOTIDE SEQUENCE [LARGE SCALE GENOMIC DNA]</scope>
    <source>
        <strain evidence="2 4">ATCC 700832</strain>
    </source>
</reference>
<feature type="signal peptide" evidence="1">
    <location>
        <begin position="1"/>
        <end position="21"/>
    </location>
</feature>
<dbReference type="Proteomes" id="UP000243640">
    <property type="component" value="Unassembled WGS sequence"/>
</dbReference>
<dbReference type="InterPro" id="IPR026387">
    <property type="entry name" value="OMP_w_GlyGly"/>
</dbReference>
<evidence type="ECO:0000313" key="4">
    <source>
        <dbReference type="Proteomes" id="UP000243640"/>
    </source>
</evidence>
<accession>A0A235CJN6</accession>
<organism evidence="2 4">
    <name type="scientific">Oceanimonas baumannii</name>
    <dbReference type="NCBI Taxonomy" id="129578"/>
    <lineage>
        <taxon>Bacteria</taxon>
        <taxon>Pseudomonadati</taxon>
        <taxon>Pseudomonadota</taxon>
        <taxon>Gammaproteobacteria</taxon>
        <taxon>Aeromonadales</taxon>
        <taxon>Aeromonadaceae</taxon>
        <taxon>Oceanimonas</taxon>
    </lineage>
</organism>
<keyword evidence="5" id="KW-1185">Reference proteome</keyword>
<evidence type="ECO:0000313" key="3">
    <source>
        <dbReference type="EMBL" id="TDW59381.1"/>
    </source>
</evidence>